<dbReference type="InterPro" id="IPR006507">
    <property type="entry name" value="UPF0283"/>
</dbReference>
<dbReference type="RefSeq" id="WP_091356627.1">
    <property type="nucleotide sequence ID" value="NZ_AP025284.1"/>
</dbReference>
<evidence type="ECO:0000256" key="3">
    <source>
        <dbReference type="ARBA" id="ARBA00022475"/>
    </source>
</evidence>
<evidence type="ECO:0000313" key="9">
    <source>
        <dbReference type="EMBL" id="SEQ50140.1"/>
    </source>
</evidence>
<evidence type="ECO:0000256" key="6">
    <source>
        <dbReference type="ARBA" id="ARBA00022989"/>
    </source>
</evidence>
<keyword evidence="5 8" id="KW-0812">Transmembrane</keyword>
<dbReference type="GO" id="GO:0005886">
    <property type="term" value="C:plasma membrane"/>
    <property type="evidence" value="ECO:0007669"/>
    <property type="project" value="UniProtKB-SubCell"/>
</dbReference>
<dbReference type="AlphaFoldDB" id="A0A1H9GJ86"/>
<accession>A0A1H9GJ86</accession>
<dbReference type="OrthoDB" id="958025at2"/>
<evidence type="ECO:0000256" key="4">
    <source>
        <dbReference type="ARBA" id="ARBA00022519"/>
    </source>
</evidence>
<reference evidence="10" key="1">
    <citation type="submission" date="2016-10" db="EMBL/GenBank/DDBJ databases">
        <authorList>
            <person name="Varghese N."/>
            <person name="Submissions S."/>
        </authorList>
    </citation>
    <scope>NUCLEOTIDE SEQUENCE [LARGE SCALE GENOMIC DNA]</scope>
    <source>
        <strain evidence="10">DSM 18887</strain>
    </source>
</reference>
<dbReference type="EMBL" id="FOGB01000004">
    <property type="protein sequence ID" value="SEQ50140.1"/>
    <property type="molecule type" value="Genomic_DNA"/>
</dbReference>
<keyword evidence="3" id="KW-1003">Cell membrane</keyword>
<dbReference type="STRING" id="355243.SAMN03080615_01713"/>
<protein>
    <submittedName>
        <fullName evidence="9">Putative membrane protein</fullName>
    </submittedName>
</protein>
<feature type="transmembrane region" description="Helical" evidence="8">
    <location>
        <begin position="63"/>
        <end position="84"/>
    </location>
</feature>
<evidence type="ECO:0000256" key="1">
    <source>
        <dbReference type="ARBA" id="ARBA00004429"/>
    </source>
</evidence>
<evidence type="ECO:0000256" key="2">
    <source>
        <dbReference type="ARBA" id="ARBA00008255"/>
    </source>
</evidence>
<evidence type="ECO:0000256" key="7">
    <source>
        <dbReference type="ARBA" id="ARBA00023136"/>
    </source>
</evidence>
<organism evidence="9 10">
    <name type="scientific">Amphritea atlantica</name>
    <dbReference type="NCBI Taxonomy" id="355243"/>
    <lineage>
        <taxon>Bacteria</taxon>
        <taxon>Pseudomonadati</taxon>
        <taxon>Pseudomonadota</taxon>
        <taxon>Gammaproteobacteria</taxon>
        <taxon>Oceanospirillales</taxon>
        <taxon>Oceanospirillaceae</taxon>
        <taxon>Amphritea</taxon>
    </lineage>
</organism>
<sequence length="342" mass="37582">MSIKSQQDGDTRIPRTFKISETDLEGMIPDSIESEQIEYPPSNTGPVSWNSHPQPLFSRTMKLITIGLGGVFGLTLINDLISMINNASALHWAFGVAVSAVLAVLILISGIGLFKWARGSNDIDKIAEFQKRARALQQQQNSQKITPFVDSLVSFYTDTPQEKQLDKALSLMPDYLDDAERLRHLETLFIEPLDKRVENIIRKHSVQTGLAVAASPMPSLDALLTLWRTSIMIKEISDTYGIRPNVGNRMRVLYRVGRSTAYSGLSQTGLDMLDLSNFPALNIGAKALQGAGACIATSRIGIQCAALCRPIPTDESKAGYREKLVSSLLLLLGKKLNKGRTP</sequence>
<comment type="subcellular location">
    <subcellularLocation>
        <location evidence="1">Cell inner membrane</location>
        <topology evidence="1">Multi-pass membrane protein</topology>
    </subcellularLocation>
</comment>
<dbReference type="PANTHER" id="PTHR39342:SF1">
    <property type="entry name" value="UPF0283 MEMBRANE PROTEIN YCJF"/>
    <property type="match status" value="1"/>
</dbReference>
<dbReference type="Proteomes" id="UP000198749">
    <property type="component" value="Unassembled WGS sequence"/>
</dbReference>
<keyword evidence="4" id="KW-0997">Cell inner membrane</keyword>
<gene>
    <name evidence="9" type="ORF">SAMN03080615_01713</name>
</gene>
<keyword evidence="7 8" id="KW-0472">Membrane</keyword>
<name>A0A1H9GJ86_9GAMM</name>
<evidence type="ECO:0000256" key="5">
    <source>
        <dbReference type="ARBA" id="ARBA00022692"/>
    </source>
</evidence>
<evidence type="ECO:0000256" key="8">
    <source>
        <dbReference type="SAM" id="Phobius"/>
    </source>
</evidence>
<proteinExistence type="inferred from homology"/>
<dbReference type="InterPro" id="IPR021147">
    <property type="entry name" value="DUF697"/>
</dbReference>
<dbReference type="PANTHER" id="PTHR39342">
    <property type="entry name" value="UPF0283 MEMBRANE PROTEIN YCJF"/>
    <property type="match status" value="1"/>
</dbReference>
<keyword evidence="6 8" id="KW-1133">Transmembrane helix</keyword>
<evidence type="ECO:0000313" key="10">
    <source>
        <dbReference type="Proteomes" id="UP000198749"/>
    </source>
</evidence>
<keyword evidence="10" id="KW-1185">Reference proteome</keyword>
<comment type="similarity">
    <text evidence="2">Belongs to the UPF0283 family.</text>
</comment>
<feature type="transmembrane region" description="Helical" evidence="8">
    <location>
        <begin position="90"/>
        <end position="114"/>
    </location>
</feature>
<dbReference type="Pfam" id="PF05128">
    <property type="entry name" value="DUF697"/>
    <property type="match status" value="1"/>
</dbReference>